<dbReference type="InterPro" id="IPR023168">
    <property type="entry name" value="GatB_Yqey_C_2"/>
</dbReference>
<dbReference type="SUPFAM" id="SSF89095">
    <property type="entry name" value="GatB/YqeY motif"/>
    <property type="match status" value="1"/>
</dbReference>
<dbReference type="GO" id="GO:0016884">
    <property type="term" value="F:carbon-nitrogen ligase activity, with glutamine as amido-N-donor"/>
    <property type="evidence" value="ECO:0007669"/>
    <property type="project" value="InterPro"/>
</dbReference>
<evidence type="ECO:0000313" key="1">
    <source>
        <dbReference type="EMBL" id="SVC54100.1"/>
    </source>
</evidence>
<proteinExistence type="predicted"/>
<evidence type="ECO:0008006" key="2">
    <source>
        <dbReference type="Google" id="ProtNLM"/>
    </source>
</evidence>
<dbReference type="EMBL" id="UINC01096863">
    <property type="protein sequence ID" value="SVC54100.1"/>
    <property type="molecule type" value="Genomic_DNA"/>
</dbReference>
<organism evidence="1">
    <name type="scientific">marine metagenome</name>
    <dbReference type="NCBI Taxonomy" id="408172"/>
    <lineage>
        <taxon>unclassified sequences</taxon>
        <taxon>metagenomes</taxon>
        <taxon>ecological metagenomes</taxon>
    </lineage>
</organism>
<name>A0A382N003_9ZZZZ</name>
<dbReference type="PANTHER" id="PTHR28055:SF1">
    <property type="entry name" value="ALTERED INHERITANCE OF MITOCHONDRIA PROTEIN 41, MITOCHONDRIAL"/>
    <property type="match status" value="1"/>
</dbReference>
<dbReference type="InterPro" id="IPR042184">
    <property type="entry name" value="YqeY/Aim41_N"/>
</dbReference>
<reference evidence="1" key="1">
    <citation type="submission" date="2018-05" db="EMBL/GenBank/DDBJ databases">
        <authorList>
            <person name="Lanie J.A."/>
            <person name="Ng W.-L."/>
            <person name="Kazmierczak K.M."/>
            <person name="Andrzejewski T.M."/>
            <person name="Davidsen T.M."/>
            <person name="Wayne K.J."/>
            <person name="Tettelin H."/>
            <person name="Glass J.I."/>
            <person name="Rusch D."/>
            <person name="Podicherti R."/>
            <person name="Tsui H.-C.T."/>
            <person name="Winkler M.E."/>
        </authorList>
    </citation>
    <scope>NUCLEOTIDE SEQUENCE</scope>
</reference>
<dbReference type="Pfam" id="PF09424">
    <property type="entry name" value="YqeY"/>
    <property type="match status" value="1"/>
</dbReference>
<dbReference type="PANTHER" id="PTHR28055">
    <property type="entry name" value="ALTERED INHERITANCE OF MITOCHONDRIA PROTEIN 41, MITOCHONDRIAL"/>
    <property type="match status" value="1"/>
</dbReference>
<sequence>MSLKGKITEDIKLAMKAGAKNRLKALRLIMAEVKQVEVDQREELDGPAILGILNKMVKQRQDSIKLYRAGEREDLAQIEAAEIAVIETYLPEQLSNHEIEKLIDEAVTVTKAEHIRDMGKVMGMVKSKAQGRADMAIVSGKVKARLGT</sequence>
<dbReference type="Gene3D" id="1.10.10.410">
    <property type="match status" value="1"/>
</dbReference>
<dbReference type="Gene3D" id="1.10.1510.10">
    <property type="entry name" value="Uncharacterised protein YqeY/AIM41 PF09424, N-terminal domain"/>
    <property type="match status" value="1"/>
</dbReference>
<protein>
    <recommendedName>
        <fullName evidence="2">GatB/YqeY domain-containing protein</fullName>
    </recommendedName>
</protein>
<dbReference type="InterPro" id="IPR003789">
    <property type="entry name" value="Asn/Gln_tRNA_amidoTrase-B-like"/>
</dbReference>
<accession>A0A382N003</accession>
<dbReference type="AlphaFoldDB" id="A0A382N003"/>
<dbReference type="InterPro" id="IPR019004">
    <property type="entry name" value="YqeY/Aim41"/>
</dbReference>
<gene>
    <name evidence="1" type="ORF">METZ01_LOCUS306954</name>
</gene>